<evidence type="ECO:0000313" key="2">
    <source>
        <dbReference type="EMBL" id="JAT29679.1"/>
    </source>
</evidence>
<evidence type="ECO:0000256" key="1">
    <source>
        <dbReference type="SAM" id="MobiDB-lite"/>
    </source>
</evidence>
<gene>
    <name evidence="2" type="ORF">g.40466</name>
</gene>
<feature type="region of interest" description="Disordered" evidence="1">
    <location>
        <begin position="1"/>
        <end position="187"/>
    </location>
</feature>
<accession>A0A1B6M162</accession>
<sequence>KQQAGKLAKSAPAIKQDTPYKVKPPVIPKRKPEPSTPGPSTPALTSAGRPVRSSKQKAMDQVKVWCGSIVKPSDDDNMGLKRKASSDSDFEDEEVVVKRVKVEAESEDSDLDSYKRVERVASTPNRGRGRPLGSGGTGRAGGQANRSVINGEKRDNLAAALGLESDEDEEEISPQKSPVVRKMSSLSPHNQQVLVASAKGVVTVDPKKVPNLSSGVYIMSNKSGIVKVDNDKTLNTLQKSGVLKKPYPNSPKQDSPVTPAQKQSGVVVLPKSEGGVSQQKGVLRKTPVPASPATPNTANRPAGLLKPLKPGVTPRPLGLLKPQAATPTSTAVAATPTTPPPLAPISSPARPLGLPAGLNTKIQQVVKPRNSIPIRGRPMASPLLKRPVANS</sequence>
<feature type="non-terminal residue" evidence="2">
    <location>
        <position position="391"/>
    </location>
</feature>
<organism evidence="2">
    <name type="scientific">Graphocephala atropunctata</name>
    <dbReference type="NCBI Taxonomy" id="36148"/>
    <lineage>
        <taxon>Eukaryota</taxon>
        <taxon>Metazoa</taxon>
        <taxon>Ecdysozoa</taxon>
        <taxon>Arthropoda</taxon>
        <taxon>Hexapoda</taxon>
        <taxon>Insecta</taxon>
        <taxon>Pterygota</taxon>
        <taxon>Neoptera</taxon>
        <taxon>Paraneoptera</taxon>
        <taxon>Hemiptera</taxon>
        <taxon>Auchenorrhyncha</taxon>
        <taxon>Membracoidea</taxon>
        <taxon>Cicadellidae</taxon>
        <taxon>Cicadellinae</taxon>
        <taxon>Cicadellini</taxon>
        <taxon>Graphocephala</taxon>
    </lineage>
</organism>
<protein>
    <submittedName>
        <fullName evidence="2">Uncharacterized protein</fullName>
    </submittedName>
</protein>
<feature type="compositionally biased region" description="Low complexity" evidence="1">
    <location>
        <begin position="322"/>
        <end position="336"/>
    </location>
</feature>
<feature type="compositionally biased region" description="Basic and acidic residues" evidence="1">
    <location>
        <begin position="95"/>
        <end position="104"/>
    </location>
</feature>
<proteinExistence type="predicted"/>
<dbReference type="EMBL" id="GEBQ01010298">
    <property type="protein sequence ID" value="JAT29679.1"/>
    <property type="molecule type" value="Transcribed_RNA"/>
</dbReference>
<name>A0A1B6M162_9HEMI</name>
<feature type="compositionally biased region" description="Polar residues" evidence="1">
    <location>
        <begin position="250"/>
        <end position="264"/>
    </location>
</feature>
<reference evidence="2" key="1">
    <citation type="submission" date="2015-11" db="EMBL/GenBank/DDBJ databases">
        <title>De novo transcriptome assembly of four potential Pierce s Disease insect vectors from Arizona vineyards.</title>
        <authorList>
            <person name="Tassone E.E."/>
        </authorList>
    </citation>
    <scope>NUCLEOTIDE SEQUENCE</scope>
</reference>
<feature type="compositionally biased region" description="Gly residues" evidence="1">
    <location>
        <begin position="130"/>
        <end position="141"/>
    </location>
</feature>
<dbReference type="AlphaFoldDB" id="A0A1B6M162"/>
<feature type="non-terminal residue" evidence="2">
    <location>
        <position position="1"/>
    </location>
</feature>
<feature type="region of interest" description="Disordered" evidence="1">
    <location>
        <begin position="239"/>
        <end position="391"/>
    </location>
</feature>